<proteinExistence type="predicted"/>
<name>A0ABU2YG78_9FLAO</name>
<feature type="coiled-coil region" evidence="1">
    <location>
        <begin position="42"/>
        <end position="97"/>
    </location>
</feature>
<feature type="transmembrane region" description="Helical" evidence="2">
    <location>
        <begin position="21"/>
        <end position="40"/>
    </location>
</feature>
<dbReference type="EMBL" id="JAVRIA010000001">
    <property type="protein sequence ID" value="MDT0557163.1"/>
    <property type="molecule type" value="Genomic_DNA"/>
</dbReference>
<keyword evidence="2" id="KW-1133">Transmembrane helix</keyword>
<dbReference type="Proteomes" id="UP001259492">
    <property type="component" value="Unassembled WGS sequence"/>
</dbReference>
<evidence type="ECO:0000256" key="1">
    <source>
        <dbReference type="SAM" id="Coils"/>
    </source>
</evidence>
<dbReference type="Pfam" id="PF19578">
    <property type="entry name" value="DUF6090"/>
    <property type="match status" value="1"/>
</dbReference>
<dbReference type="RefSeq" id="WP_311425935.1">
    <property type="nucleotide sequence ID" value="NZ_JAVRIA010000001.1"/>
</dbReference>
<keyword evidence="2" id="KW-0472">Membrane</keyword>
<reference evidence="3 4" key="1">
    <citation type="submission" date="2023-09" db="EMBL/GenBank/DDBJ databases">
        <authorList>
            <person name="Rey-Velasco X."/>
        </authorList>
    </citation>
    <scope>NUCLEOTIDE SEQUENCE [LARGE SCALE GENOMIC DNA]</scope>
    <source>
        <strain evidence="3 4">W332</strain>
    </source>
</reference>
<evidence type="ECO:0000313" key="4">
    <source>
        <dbReference type="Proteomes" id="UP001259492"/>
    </source>
</evidence>
<dbReference type="InterPro" id="IPR045749">
    <property type="entry name" value="DUF6090"/>
</dbReference>
<accession>A0ABU2YG78</accession>
<evidence type="ECO:0000313" key="3">
    <source>
        <dbReference type="EMBL" id="MDT0557163.1"/>
    </source>
</evidence>
<gene>
    <name evidence="3" type="ORF">RM697_00800</name>
</gene>
<evidence type="ECO:0000256" key="2">
    <source>
        <dbReference type="SAM" id="Phobius"/>
    </source>
</evidence>
<keyword evidence="2" id="KW-0812">Transmembrane</keyword>
<keyword evidence="1" id="KW-0175">Coiled coil</keyword>
<comment type="caution">
    <text evidence="3">The sequence shown here is derived from an EMBL/GenBank/DDBJ whole genome shotgun (WGS) entry which is preliminary data.</text>
</comment>
<protein>
    <submittedName>
        <fullName evidence="3">DUF6090 family protein</fullName>
    </submittedName>
</protein>
<sequence>MIKFFRNIRKSLLSEGKTGKYFKYAIGEIVLVVIGILIALQINNWNEKRQEANQEKITLSNLNDEFQDNLKDLDSINERLSNQIDALEHLYSMFSEEENQYASKTLDSLLGKVFSSETWRPSEFVLNDLKNSGGLSKLNNKELKKLLFQWTRFYNQMKETAMHTEERSLDIIKFVKIHGSLRNADALNDSFPYDRSELNIDNLSLLQNPQFENYIGDKLFVLHEAQALSIEAKQLINRIVLETSVD</sequence>
<organism evidence="3 4">
    <name type="scientific">Microcosmobacter mediterraneus</name>
    <dbReference type="NCBI Taxonomy" id="3075607"/>
    <lineage>
        <taxon>Bacteria</taxon>
        <taxon>Pseudomonadati</taxon>
        <taxon>Bacteroidota</taxon>
        <taxon>Flavobacteriia</taxon>
        <taxon>Flavobacteriales</taxon>
        <taxon>Flavobacteriaceae</taxon>
        <taxon>Microcosmobacter</taxon>
    </lineage>
</organism>
<keyword evidence="4" id="KW-1185">Reference proteome</keyword>